<dbReference type="RefSeq" id="WP_188567178.1">
    <property type="nucleotide sequence ID" value="NZ_BMED01000003.1"/>
</dbReference>
<keyword evidence="3" id="KW-0808">Transferase</keyword>
<feature type="transmembrane region" description="Helical" evidence="1">
    <location>
        <begin position="16"/>
        <end position="34"/>
    </location>
</feature>
<feature type="transmembrane region" description="Helical" evidence="1">
    <location>
        <begin position="119"/>
        <end position="140"/>
    </location>
</feature>
<evidence type="ECO:0000313" key="3">
    <source>
        <dbReference type="EMBL" id="GGC82975.1"/>
    </source>
</evidence>
<evidence type="ECO:0000256" key="1">
    <source>
        <dbReference type="SAM" id="Phobius"/>
    </source>
</evidence>
<feature type="transmembrane region" description="Helical" evidence="1">
    <location>
        <begin position="189"/>
        <end position="208"/>
    </location>
</feature>
<feature type="transmembrane region" description="Helical" evidence="1">
    <location>
        <begin position="262"/>
        <end position="282"/>
    </location>
</feature>
<sequence>MRLSGFIQEKDNNFNLIRFIAASAVLLGHSFALLNRPEPLGKTLGISIGSIAVDLFFITSGFLVAGSLLSKQSAMDYIWARILRIYPALIVMCLLVVFGLGIFFTSLPANAYLNRPATYAYLGRCMTLLGGVAYYLPGVFSDNPYKGAVNGSLWSMVYEIKMYILLLLFWLVCSIGHAKNGNRVKRTSLLVVANTVFAYILTIARRLYGLEEDLFIHFDFMFFTGATYWVLRERILLSLNIFLAVIGTLLASVLISTQAFSVVYQLSIAYVLFYLAYVPAGFVRKYNALPDNSYGIYIYAFPVQQSLIALFPGISVSALTAASFGITLCFAYASCYLIEQPALKLKKIFGKRTIVTTPSPAAT</sequence>
<protein>
    <submittedName>
        <fullName evidence="3">Acyltransferase</fullName>
    </submittedName>
</protein>
<feature type="transmembrane region" description="Helical" evidence="1">
    <location>
        <begin position="160"/>
        <end position="177"/>
    </location>
</feature>
<gene>
    <name evidence="3" type="primary">nodX</name>
    <name evidence="3" type="ORF">GCM10011396_32900</name>
</gene>
<feature type="transmembrane region" description="Helical" evidence="1">
    <location>
        <begin position="85"/>
        <end position="107"/>
    </location>
</feature>
<feature type="transmembrane region" description="Helical" evidence="1">
    <location>
        <begin position="294"/>
        <end position="312"/>
    </location>
</feature>
<feature type="transmembrane region" description="Helical" evidence="1">
    <location>
        <begin position="318"/>
        <end position="338"/>
    </location>
</feature>
<dbReference type="PANTHER" id="PTHR23028">
    <property type="entry name" value="ACETYLTRANSFERASE"/>
    <property type="match status" value="1"/>
</dbReference>
<dbReference type="GO" id="GO:0016747">
    <property type="term" value="F:acyltransferase activity, transferring groups other than amino-acyl groups"/>
    <property type="evidence" value="ECO:0007669"/>
    <property type="project" value="InterPro"/>
</dbReference>
<dbReference type="Proteomes" id="UP000637423">
    <property type="component" value="Unassembled WGS sequence"/>
</dbReference>
<feature type="transmembrane region" description="Helical" evidence="1">
    <location>
        <begin position="214"/>
        <end position="231"/>
    </location>
</feature>
<feature type="transmembrane region" description="Helical" evidence="1">
    <location>
        <begin position="46"/>
        <end position="65"/>
    </location>
</feature>
<dbReference type="AlphaFoldDB" id="A0A916UQI9"/>
<keyword evidence="3" id="KW-0012">Acyltransferase</keyword>
<reference evidence="3" key="1">
    <citation type="journal article" date="2014" name="Int. J. Syst. Evol. Microbiol.">
        <title>Complete genome sequence of Corynebacterium casei LMG S-19264T (=DSM 44701T), isolated from a smear-ripened cheese.</title>
        <authorList>
            <consortium name="US DOE Joint Genome Institute (JGI-PGF)"/>
            <person name="Walter F."/>
            <person name="Albersmeier A."/>
            <person name="Kalinowski J."/>
            <person name="Ruckert C."/>
        </authorList>
    </citation>
    <scope>NUCLEOTIDE SEQUENCE</scope>
    <source>
        <strain evidence="3">CGMCC 1.10998</strain>
    </source>
</reference>
<dbReference type="EMBL" id="BMED01000003">
    <property type="protein sequence ID" value="GGC82975.1"/>
    <property type="molecule type" value="Genomic_DNA"/>
</dbReference>
<reference evidence="3" key="2">
    <citation type="submission" date="2020-09" db="EMBL/GenBank/DDBJ databases">
        <authorList>
            <person name="Sun Q."/>
            <person name="Zhou Y."/>
        </authorList>
    </citation>
    <scope>NUCLEOTIDE SEQUENCE</scope>
    <source>
        <strain evidence="3">CGMCC 1.10998</strain>
    </source>
</reference>
<feature type="domain" description="Acyltransferase 3" evidence="2">
    <location>
        <begin position="12"/>
        <end position="337"/>
    </location>
</feature>
<keyword evidence="1" id="KW-1133">Transmembrane helix</keyword>
<comment type="caution">
    <text evidence="3">The sequence shown here is derived from an EMBL/GenBank/DDBJ whole genome shotgun (WGS) entry which is preliminary data.</text>
</comment>
<keyword evidence="1" id="KW-0812">Transmembrane</keyword>
<organism evidence="3 4">
    <name type="scientific">Undibacterium terreum</name>
    <dbReference type="NCBI Taxonomy" id="1224302"/>
    <lineage>
        <taxon>Bacteria</taxon>
        <taxon>Pseudomonadati</taxon>
        <taxon>Pseudomonadota</taxon>
        <taxon>Betaproteobacteria</taxon>
        <taxon>Burkholderiales</taxon>
        <taxon>Oxalobacteraceae</taxon>
        <taxon>Undibacterium</taxon>
    </lineage>
</organism>
<evidence type="ECO:0000259" key="2">
    <source>
        <dbReference type="Pfam" id="PF01757"/>
    </source>
</evidence>
<proteinExistence type="predicted"/>
<keyword evidence="4" id="KW-1185">Reference proteome</keyword>
<feature type="transmembrane region" description="Helical" evidence="1">
    <location>
        <begin position="236"/>
        <end position="256"/>
    </location>
</feature>
<evidence type="ECO:0000313" key="4">
    <source>
        <dbReference type="Proteomes" id="UP000637423"/>
    </source>
</evidence>
<dbReference type="InterPro" id="IPR050879">
    <property type="entry name" value="Acyltransferase_3"/>
</dbReference>
<dbReference type="Pfam" id="PF01757">
    <property type="entry name" value="Acyl_transf_3"/>
    <property type="match status" value="1"/>
</dbReference>
<keyword evidence="1" id="KW-0472">Membrane</keyword>
<dbReference type="InterPro" id="IPR002656">
    <property type="entry name" value="Acyl_transf_3_dom"/>
</dbReference>
<accession>A0A916UQI9</accession>
<name>A0A916UQI9_9BURK</name>